<accession>A0A5M6CDB7</accession>
<evidence type="ECO:0000259" key="1">
    <source>
        <dbReference type="PROSITE" id="PS51186"/>
    </source>
</evidence>
<dbReference type="PANTHER" id="PTHR43792:SF1">
    <property type="entry name" value="N-ACETYLTRANSFERASE DOMAIN-CONTAINING PROTEIN"/>
    <property type="match status" value="1"/>
</dbReference>
<dbReference type="AlphaFoldDB" id="A0A5M6CDB7"/>
<dbReference type="Gene3D" id="3.40.630.30">
    <property type="match status" value="1"/>
</dbReference>
<keyword evidence="2" id="KW-0808">Transferase</keyword>
<dbReference type="RefSeq" id="WP_150033953.1">
    <property type="nucleotide sequence ID" value="NZ_VWSH01000004.1"/>
</dbReference>
<protein>
    <submittedName>
        <fullName evidence="2">GNAT family N-acetyltransferase</fullName>
    </submittedName>
</protein>
<dbReference type="Pfam" id="PF13302">
    <property type="entry name" value="Acetyltransf_3"/>
    <property type="match status" value="1"/>
</dbReference>
<reference evidence="2 3" key="1">
    <citation type="submission" date="2019-09" db="EMBL/GenBank/DDBJ databases">
        <title>Genome sequence and assembly of Taibaiella sp.</title>
        <authorList>
            <person name="Chhetri G."/>
        </authorList>
    </citation>
    <scope>NUCLEOTIDE SEQUENCE [LARGE SCALE GENOMIC DNA]</scope>
    <source>
        <strain evidence="2 3">KVB11</strain>
    </source>
</reference>
<dbReference type="InterPro" id="IPR016181">
    <property type="entry name" value="Acyl_CoA_acyltransferase"/>
</dbReference>
<evidence type="ECO:0000313" key="3">
    <source>
        <dbReference type="Proteomes" id="UP000323632"/>
    </source>
</evidence>
<name>A0A5M6CDB7_9BACT</name>
<dbReference type="PANTHER" id="PTHR43792">
    <property type="entry name" value="GNAT FAMILY, PUTATIVE (AFU_ORTHOLOGUE AFUA_3G00765)-RELATED-RELATED"/>
    <property type="match status" value="1"/>
</dbReference>
<dbReference type="SUPFAM" id="SSF55729">
    <property type="entry name" value="Acyl-CoA N-acyltransferases (Nat)"/>
    <property type="match status" value="1"/>
</dbReference>
<evidence type="ECO:0000313" key="2">
    <source>
        <dbReference type="EMBL" id="KAA5532450.1"/>
    </source>
</evidence>
<proteinExistence type="predicted"/>
<feature type="domain" description="N-acetyltransferase" evidence="1">
    <location>
        <begin position="18"/>
        <end position="187"/>
    </location>
</feature>
<dbReference type="Proteomes" id="UP000323632">
    <property type="component" value="Unassembled WGS sequence"/>
</dbReference>
<gene>
    <name evidence="2" type="ORF">F0919_16815</name>
</gene>
<sequence length="187" mass="21877">MQALHSKLILEGQETTRLIFRNVQQDDFNTWLRFCEDPGSLQYFWFADGIEDPKEKCRIWFERVFNRYKNEMGCLNILIDKTSGELVGKCGLLIQTVDDVKELEIGYSIMPQHRKKGYAFEAAKYCRDYAFHNNLADSLISIIHTENANSANVAVKNGMKIDKQTMFNSSYLVNIFRITKEEWKQLQ</sequence>
<dbReference type="InterPro" id="IPR000182">
    <property type="entry name" value="GNAT_dom"/>
</dbReference>
<dbReference type="GO" id="GO:0016747">
    <property type="term" value="F:acyltransferase activity, transferring groups other than amino-acyl groups"/>
    <property type="evidence" value="ECO:0007669"/>
    <property type="project" value="InterPro"/>
</dbReference>
<comment type="caution">
    <text evidence="2">The sequence shown here is derived from an EMBL/GenBank/DDBJ whole genome shotgun (WGS) entry which is preliminary data.</text>
</comment>
<organism evidence="2 3">
    <name type="scientific">Taibaiella lutea</name>
    <dbReference type="NCBI Taxonomy" id="2608001"/>
    <lineage>
        <taxon>Bacteria</taxon>
        <taxon>Pseudomonadati</taxon>
        <taxon>Bacteroidota</taxon>
        <taxon>Chitinophagia</taxon>
        <taxon>Chitinophagales</taxon>
        <taxon>Chitinophagaceae</taxon>
        <taxon>Taibaiella</taxon>
    </lineage>
</organism>
<dbReference type="PROSITE" id="PS51186">
    <property type="entry name" value="GNAT"/>
    <property type="match status" value="1"/>
</dbReference>
<dbReference type="InterPro" id="IPR051531">
    <property type="entry name" value="N-acetyltransferase"/>
</dbReference>
<dbReference type="EMBL" id="VWSH01000004">
    <property type="protein sequence ID" value="KAA5532450.1"/>
    <property type="molecule type" value="Genomic_DNA"/>
</dbReference>
<keyword evidence="3" id="KW-1185">Reference proteome</keyword>